<dbReference type="KEGG" id="kqi:F1D05_18670"/>
<dbReference type="InterPro" id="IPR011040">
    <property type="entry name" value="Sialidase"/>
</dbReference>
<dbReference type="InterPro" id="IPR036278">
    <property type="entry name" value="Sialidase_sf"/>
</dbReference>
<protein>
    <submittedName>
        <fullName evidence="2">Exo-alpha-sialidase</fullName>
    </submittedName>
</protein>
<evidence type="ECO:0000313" key="2">
    <source>
        <dbReference type="EMBL" id="QNE19572.1"/>
    </source>
</evidence>
<sequence>MPSSIHRRTATPSVRADSVAWLTGSRSPRRRRRVARRVLMAWRCGYLGAMSRIAIARTVQGQLPYFPNAISTGNGRVLVVWREGRGHVRSVGRIVLAESAGGVEWSEPRVVMDGVYDDRDPMLVELSNGELLLSWFQIDWTVQPYTCPGVLVARSVDGGKSWGEPVAVGSAMVQETEEVWHRFRAGHIVAHGQILELPNGDLLAPVYGVFPGDACHSASVVRSTDGGRTWPAESEVVLGRKADHEYVEPVLTLLPGGQVVALLRTDEEAELTRSDDNGVTWSEPEPCGLHASSADTLTLSDGAVLVAYGDVSKRFNSGRPTVATIVKDPLGRWDQDPLHLVIDAGQDTQDQSNPAVVELPGDRLLVISYDIFTREIVGELLPRAALA</sequence>
<feature type="domain" description="Sialidase" evidence="1">
    <location>
        <begin position="96"/>
        <end position="314"/>
    </location>
</feature>
<gene>
    <name evidence="2" type="ORF">F1D05_18670</name>
</gene>
<dbReference type="PANTHER" id="PTHR43752:SF2">
    <property type="entry name" value="BNR_ASP-BOX REPEAT FAMILY PROTEIN"/>
    <property type="match status" value="1"/>
</dbReference>
<dbReference type="Pfam" id="PF13088">
    <property type="entry name" value="BNR_2"/>
    <property type="match status" value="1"/>
</dbReference>
<proteinExistence type="predicted"/>
<organism evidence="2 3">
    <name type="scientific">Kribbella qitaiheensis</name>
    <dbReference type="NCBI Taxonomy" id="1544730"/>
    <lineage>
        <taxon>Bacteria</taxon>
        <taxon>Bacillati</taxon>
        <taxon>Actinomycetota</taxon>
        <taxon>Actinomycetes</taxon>
        <taxon>Propionibacteriales</taxon>
        <taxon>Kribbellaceae</taxon>
        <taxon>Kribbella</taxon>
    </lineage>
</organism>
<accession>A0A7G6X007</accession>
<dbReference type="Gene3D" id="2.120.10.10">
    <property type="match status" value="1"/>
</dbReference>
<dbReference type="SUPFAM" id="SSF50939">
    <property type="entry name" value="Sialidases"/>
    <property type="match status" value="1"/>
</dbReference>
<reference evidence="3" key="1">
    <citation type="submission" date="2019-09" db="EMBL/GenBank/DDBJ databases">
        <title>Antimicrobial potential of Antarctic Bacteria.</title>
        <authorList>
            <person name="Benaud N."/>
            <person name="Edwards R.J."/>
            <person name="Ferrari B.C."/>
        </authorList>
    </citation>
    <scope>NUCLEOTIDE SEQUENCE [LARGE SCALE GENOMIC DNA]</scope>
    <source>
        <strain evidence="3">SPB151</strain>
    </source>
</reference>
<reference evidence="2 3" key="2">
    <citation type="journal article" date="2020" name="Microbiol. Resour. Announc.">
        <title>Antarctic desert soil bacteria exhibit high novel natural product potential, evaluated through long-read genome sequencing and comparative genomics.</title>
        <authorList>
            <person name="Benaud N."/>
            <person name="Edwards R.J."/>
            <person name="Amos T.G."/>
            <person name="D'Agostino P.M."/>
            <person name="Gutierrez-Chavez C."/>
            <person name="Montgomery K."/>
            <person name="Nicetic I."/>
            <person name="Ferrari B.C."/>
        </authorList>
    </citation>
    <scope>NUCLEOTIDE SEQUENCE [LARGE SCALE GENOMIC DNA]</scope>
    <source>
        <strain evidence="2 3">SPB151</strain>
    </source>
</reference>
<evidence type="ECO:0000259" key="1">
    <source>
        <dbReference type="Pfam" id="PF13088"/>
    </source>
</evidence>
<dbReference type="Proteomes" id="UP000515563">
    <property type="component" value="Chromosome"/>
</dbReference>
<evidence type="ECO:0000313" key="3">
    <source>
        <dbReference type="Proteomes" id="UP000515563"/>
    </source>
</evidence>
<dbReference type="AlphaFoldDB" id="A0A7G6X007"/>
<dbReference type="EMBL" id="CP043661">
    <property type="protein sequence ID" value="QNE19572.1"/>
    <property type="molecule type" value="Genomic_DNA"/>
</dbReference>
<dbReference type="PANTHER" id="PTHR43752">
    <property type="entry name" value="BNR/ASP-BOX REPEAT FAMILY PROTEIN"/>
    <property type="match status" value="1"/>
</dbReference>
<keyword evidence="3" id="KW-1185">Reference proteome</keyword>
<name>A0A7G6X007_9ACTN</name>
<dbReference type="CDD" id="cd15482">
    <property type="entry name" value="Sialidase_non-viral"/>
    <property type="match status" value="1"/>
</dbReference>